<name>A0A7H0YF67_9BACL</name>
<dbReference type="RefSeq" id="WP_103048575.1">
    <property type="nucleotide sequence ID" value="NZ_CP061172.1"/>
</dbReference>
<dbReference type="InterPro" id="IPR005545">
    <property type="entry name" value="YCII"/>
</dbReference>
<reference evidence="3 4" key="1">
    <citation type="submission" date="2020-09" db="EMBL/GenBank/DDBJ databases">
        <title>Characterization of Paenibacillus peoriae strain ZF390 with broad-spectrum antimicrobial activity as a potential biocontrol agent.</title>
        <authorList>
            <person name="Li L."/>
            <person name="Zhao Y."/>
            <person name="Li B."/>
            <person name="Xie X."/>
        </authorList>
    </citation>
    <scope>NUCLEOTIDE SEQUENCE [LARGE SCALE GENOMIC DNA]</scope>
    <source>
        <strain evidence="3 4">ZF390</strain>
    </source>
</reference>
<comment type="similarity">
    <text evidence="1">Belongs to the YciI family.</text>
</comment>
<dbReference type="Pfam" id="PF03795">
    <property type="entry name" value="YCII"/>
    <property type="match status" value="1"/>
</dbReference>
<dbReference type="Gene3D" id="3.30.70.1060">
    <property type="entry name" value="Dimeric alpha+beta barrel"/>
    <property type="match status" value="1"/>
</dbReference>
<proteinExistence type="inferred from homology"/>
<evidence type="ECO:0000313" key="4">
    <source>
        <dbReference type="Proteomes" id="UP000516384"/>
    </source>
</evidence>
<dbReference type="InterPro" id="IPR011008">
    <property type="entry name" value="Dimeric_a/b-barrel"/>
</dbReference>
<dbReference type="EMBL" id="CP061172">
    <property type="protein sequence ID" value="QNR69725.1"/>
    <property type="molecule type" value="Genomic_DNA"/>
</dbReference>
<evidence type="ECO:0000256" key="1">
    <source>
        <dbReference type="ARBA" id="ARBA00007689"/>
    </source>
</evidence>
<organism evidence="3 4">
    <name type="scientific">Paenibacillus peoriae</name>
    <dbReference type="NCBI Taxonomy" id="59893"/>
    <lineage>
        <taxon>Bacteria</taxon>
        <taxon>Bacillati</taxon>
        <taxon>Bacillota</taxon>
        <taxon>Bacilli</taxon>
        <taxon>Bacillales</taxon>
        <taxon>Paenibacillaceae</taxon>
        <taxon>Paenibacillus</taxon>
    </lineage>
</organism>
<evidence type="ECO:0000259" key="2">
    <source>
        <dbReference type="Pfam" id="PF03795"/>
    </source>
</evidence>
<dbReference type="AlphaFoldDB" id="A0A7H0YF67"/>
<feature type="domain" description="YCII-related" evidence="2">
    <location>
        <begin position="15"/>
        <end position="79"/>
    </location>
</feature>
<accession>A0A7H0YF67</accession>
<protein>
    <recommendedName>
        <fullName evidence="2">YCII-related domain-containing protein</fullName>
    </recommendedName>
</protein>
<dbReference type="PANTHER" id="PTHR37828">
    <property type="entry name" value="GSR2449 PROTEIN"/>
    <property type="match status" value="1"/>
</dbReference>
<evidence type="ECO:0000313" key="3">
    <source>
        <dbReference type="EMBL" id="QNR69725.1"/>
    </source>
</evidence>
<sequence>MAHYAAILHIVDPVKRQELHPKHLEFLNKMKEQGKIYAMGPFVDGAGGLVIYVADSLEEAQAMVEKDPYVSEKALRLELHEWKMV</sequence>
<dbReference type="Proteomes" id="UP000516384">
    <property type="component" value="Chromosome"/>
</dbReference>
<dbReference type="PANTHER" id="PTHR37828:SF1">
    <property type="entry name" value="YCII-RELATED DOMAIN-CONTAINING PROTEIN"/>
    <property type="match status" value="1"/>
</dbReference>
<dbReference type="SUPFAM" id="SSF54909">
    <property type="entry name" value="Dimeric alpha+beta barrel"/>
    <property type="match status" value="1"/>
</dbReference>
<gene>
    <name evidence="3" type="ORF">IAQ67_12360</name>
</gene>